<gene>
    <name evidence="2" type="ORF">ATO3_15945</name>
</gene>
<dbReference type="InterPro" id="IPR022742">
    <property type="entry name" value="Hydrolase_4"/>
</dbReference>
<dbReference type="EMBL" id="AQQR01000006">
    <property type="protein sequence ID" value="OWU72565.1"/>
    <property type="molecule type" value="Genomic_DNA"/>
</dbReference>
<dbReference type="RefSeq" id="WP_088650880.1">
    <property type="nucleotide sequence ID" value="NZ_AQQR01000006.1"/>
</dbReference>
<evidence type="ECO:0000313" key="2">
    <source>
        <dbReference type="EMBL" id="OWU72565.1"/>
    </source>
</evidence>
<reference evidence="2 3" key="1">
    <citation type="submission" date="2013-04" db="EMBL/GenBank/DDBJ databases">
        <title>Oceanicola sp. 22II1-22F33 Genome Sequencing.</title>
        <authorList>
            <person name="Lai Q."/>
            <person name="Li G."/>
            <person name="Shao Z."/>
        </authorList>
    </citation>
    <scope>NUCLEOTIDE SEQUENCE [LARGE SCALE GENOMIC DNA]</scope>
    <source>
        <strain evidence="2 3">22II1-22F33</strain>
    </source>
</reference>
<dbReference type="Pfam" id="PF12146">
    <property type="entry name" value="Hydrolase_4"/>
    <property type="match status" value="1"/>
</dbReference>
<evidence type="ECO:0000313" key="3">
    <source>
        <dbReference type="Proteomes" id="UP000215377"/>
    </source>
</evidence>
<protein>
    <recommendedName>
        <fullName evidence="1">Serine aminopeptidase S33 domain-containing protein</fullName>
    </recommendedName>
</protein>
<organism evidence="2 3">
    <name type="scientific">Marinibacterium profundimaris</name>
    <dbReference type="NCBI Taxonomy" id="1679460"/>
    <lineage>
        <taxon>Bacteria</taxon>
        <taxon>Pseudomonadati</taxon>
        <taxon>Pseudomonadota</taxon>
        <taxon>Alphaproteobacteria</taxon>
        <taxon>Rhodobacterales</taxon>
        <taxon>Paracoccaceae</taxon>
        <taxon>Marinibacterium</taxon>
    </lineage>
</organism>
<dbReference type="OrthoDB" id="5416147at2"/>
<evidence type="ECO:0000259" key="1">
    <source>
        <dbReference type="Pfam" id="PF12146"/>
    </source>
</evidence>
<dbReference type="SUPFAM" id="SSF53474">
    <property type="entry name" value="alpha/beta-Hydrolases"/>
    <property type="match status" value="1"/>
</dbReference>
<dbReference type="AlphaFoldDB" id="A0A225NG75"/>
<dbReference type="Proteomes" id="UP000215377">
    <property type="component" value="Unassembled WGS sequence"/>
</dbReference>
<feature type="domain" description="Serine aminopeptidase S33" evidence="1">
    <location>
        <begin position="82"/>
        <end position="282"/>
    </location>
</feature>
<dbReference type="Gene3D" id="3.40.50.1820">
    <property type="entry name" value="alpha/beta hydrolase"/>
    <property type="match status" value="1"/>
</dbReference>
<dbReference type="InterPro" id="IPR029058">
    <property type="entry name" value="AB_hydrolase_fold"/>
</dbReference>
<comment type="caution">
    <text evidence="2">The sequence shown here is derived from an EMBL/GenBank/DDBJ whole genome shotgun (WGS) entry which is preliminary data.</text>
</comment>
<accession>A0A225NG75</accession>
<proteinExistence type="predicted"/>
<name>A0A225NG75_9RHOB</name>
<keyword evidence="3" id="KW-1185">Reference proteome</keyword>
<sequence length="331" mass="35334">MRMFGKILGWILLFLVVAVGLLWVFGPREPVALRAEFDPRRFGEGVQVYFESVESAFDDITPGVEKRVIWQAGFKEQRTPVSVVYIHGFSATSEEIRPVPDRVAEALGANLVFTRLTGHGRPGDAMGEATAVDWIGDVAEAMAAARAVGERVVVIATSTGGTLAALAALDPEMSERVAALILVSPNFGVNAPGAAMMTWPAARWWAPLIVGERRSAAPESEEIGRYWTHDYPTVAVLPMAALVKETVAQDFSGAQVPALFWFTEEDKVVVPAATHAVAEAWGGPATVKIVTMGPGDDQNSHVISGDLVSPGQTEATVRGMLDWLASIGIGG</sequence>